<keyword evidence="3" id="KW-1185">Reference proteome</keyword>
<comment type="caution">
    <text evidence="2">The sequence shown here is derived from an EMBL/GenBank/DDBJ whole genome shotgun (WGS) entry which is preliminary data.</text>
</comment>
<dbReference type="InterPro" id="IPR027417">
    <property type="entry name" value="P-loop_NTPase"/>
</dbReference>
<proteinExistence type="predicted"/>
<organism evidence="2 3">
    <name type="scientific">Alicyclobacillus fodiniaquatilis</name>
    <dbReference type="NCBI Taxonomy" id="1661150"/>
    <lineage>
        <taxon>Bacteria</taxon>
        <taxon>Bacillati</taxon>
        <taxon>Bacillota</taxon>
        <taxon>Bacilli</taxon>
        <taxon>Bacillales</taxon>
        <taxon>Alicyclobacillaceae</taxon>
        <taxon>Alicyclobacillus</taxon>
    </lineage>
</organism>
<dbReference type="Pfam" id="PF13614">
    <property type="entry name" value="AAA_31"/>
    <property type="match status" value="1"/>
</dbReference>
<dbReference type="PANTHER" id="PTHR43384">
    <property type="entry name" value="SEPTUM SITE-DETERMINING PROTEIN MIND HOMOLOG, CHLOROPLASTIC-RELATED"/>
    <property type="match status" value="1"/>
</dbReference>
<reference evidence="3" key="1">
    <citation type="journal article" date="2019" name="Int. J. Syst. Evol. Microbiol.">
        <title>The Global Catalogue of Microorganisms (GCM) 10K type strain sequencing project: providing services to taxonomists for standard genome sequencing and annotation.</title>
        <authorList>
            <consortium name="The Broad Institute Genomics Platform"/>
            <consortium name="The Broad Institute Genome Sequencing Center for Infectious Disease"/>
            <person name="Wu L."/>
            <person name="Ma J."/>
        </authorList>
    </citation>
    <scope>NUCLEOTIDE SEQUENCE [LARGE SCALE GENOMIC DNA]</scope>
    <source>
        <strain evidence="3">CGMCC 1.12286</strain>
    </source>
</reference>
<dbReference type="SUPFAM" id="SSF52540">
    <property type="entry name" value="P-loop containing nucleoside triphosphate hydrolases"/>
    <property type="match status" value="1"/>
</dbReference>
<dbReference type="RefSeq" id="WP_377943951.1">
    <property type="nucleotide sequence ID" value="NZ_JBHUCX010000043.1"/>
</dbReference>
<name>A0ABW4JLV3_9BACL</name>
<evidence type="ECO:0000313" key="2">
    <source>
        <dbReference type="EMBL" id="MFD1676058.1"/>
    </source>
</evidence>
<sequence>MILLLDGSDRFPRRMGKLSRWEVRGAFSPHEVIGLHPDLLLVDDAMGVAAINELAPLMNTVVLTDKVTIALRRSCPDVIDIITDDQLGDFVEERIPPSRWLESTDVIADEVSATSVLPLPTQSGTSVPPTSPNVVIPEIGRPQLFTGSSTQRAKIIGYAPLRTTSGGVGKTTIAFNTAAYYASMGRKALVVDLDPTGVMGDLAGAEGNMNTLHWENLMQQKVGAMTDKEIYEATEKVRKYNFQLIASPNEEKQDTLDPEVLSFIFERVSHAFDVIILDIPAFMTPGVAAALRACDLVNLIGRRARPHYRRYKQGFDVYKSPFALGLRQENIRLILNFERNMKNVDIELEEVGKQLNAQLSAILPFDDKVLEAEDNGDAVILEEPNSPFSRGLRNVIEPLSSANLPVAVGPAGPPRKESFWVRLGLIKPKKKVSG</sequence>
<protein>
    <submittedName>
        <fullName evidence="2">CpaE family protein</fullName>
    </submittedName>
</protein>
<gene>
    <name evidence="2" type="ORF">ACFSB2_15245</name>
</gene>
<accession>A0ABW4JLV3</accession>
<evidence type="ECO:0000313" key="3">
    <source>
        <dbReference type="Proteomes" id="UP001597079"/>
    </source>
</evidence>
<dbReference type="Proteomes" id="UP001597079">
    <property type="component" value="Unassembled WGS sequence"/>
</dbReference>
<dbReference type="PANTHER" id="PTHR43384:SF13">
    <property type="entry name" value="SLR0110 PROTEIN"/>
    <property type="match status" value="1"/>
</dbReference>
<dbReference type="EMBL" id="JBHUCX010000043">
    <property type="protein sequence ID" value="MFD1676058.1"/>
    <property type="molecule type" value="Genomic_DNA"/>
</dbReference>
<dbReference type="InterPro" id="IPR025669">
    <property type="entry name" value="AAA_dom"/>
</dbReference>
<feature type="domain" description="AAA" evidence="1">
    <location>
        <begin position="164"/>
        <end position="297"/>
    </location>
</feature>
<evidence type="ECO:0000259" key="1">
    <source>
        <dbReference type="Pfam" id="PF13614"/>
    </source>
</evidence>
<dbReference type="InterPro" id="IPR050625">
    <property type="entry name" value="ParA/MinD_ATPase"/>
</dbReference>
<dbReference type="Gene3D" id="3.40.50.300">
    <property type="entry name" value="P-loop containing nucleotide triphosphate hydrolases"/>
    <property type="match status" value="1"/>
</dbReference>